<dbReference type="EMBL" id="JAGETV010000033">
    <property type="protein sequence ID" value="MBO1928259.1"/>
    <property type="molecule type" value="Genomic_DNA"/>
</dbReference>
<evidence type="ECO:0000313" key="2">
    <source>
        <dbReference type="Proteomes" id="UP000664835"/>
    </source>
</evidence>
<protein>
    <recommendedName>
        <fullName evidence="3">BFD-like [2Fe-2S]-binding domain-containing protein</fullName>
    </recommendedName>
</protein>
<evidence type="ECO:0000313" key="1">
    <source>
        <dbReference type="EMBL" id="MBO1928259.1"/>
    </source>
</evidence>
<proteinExistence type="predicted"/>
<accession>A0ABS3Q7F2</accession>
<sequence length="60" mass="6603">MKAIEAGADTFEKVSAKTYACQGAGCCERLIYRLLEFHQAHQKEQASSDADEQTLPVDKA</sequence>
<evidence type="ECO:0008006" key="3">
    <source>
        <dbReference type="Google" id="ProtNLM"/>
    </source>
</evidence>
<keyword evidence="2" id="KW-1185">Reference proteome</keyword>
<dbReference type="InterPro" id="IPR041854">
    <property type="entry name" value="BFD-like_2Fe2S-bd_dom_sf"/>
</dbReference>
<organism evidence="1 2">
    <name type="scientific">Thiomicrorhabdus marina</name>
    <dbReference type="NCBI Taxonomy" id="2818442"/>
    <lineage>
        <taxon>Bacteria</taxon>
        <taxon>Pseudomonadati</taxon>
        <taxon>Pseudomonadota</taxon>
        <taxon>Gammaproteobacteria</taxon>
        <taxon>Thiotrichales</taxon>
        <taxon>Piscirickettsiaceae</taxon>
        <taxon>Thiomicrorhabdus</taxon>
    </lineage>
</organism>
<dbReference type="Gene3D" id="1.10.10.1100">
    <property type="entry name" value="BFD-like [2Fe-2S]-binding domain"/>
    <property type="match status" value="1"/>
</dbReference>
<dbReference type="Proteomes" id="UP000664835">
    <property type="component" value="Unassembled WGS sequence"/>
</dbReference>
<comment type="caution">
    <text evidence="1">The sequence shown here is derived from an EMBL/GenBank/DDBJ whole genome shotgun (WGS) entry which is preliminary data.</text>
</comment>
<reference evidence="1 2" key="1">
    <citation type="submission" date="2021-03" db="EMBL/GenBank/DDBJ databases">
        <title>Thiomicrorhabdus sp.nov.,novel sulfur-oxidizing bacteria isolated from coastal sediment.</title>
        <authorList>
            <person name="Liu X."/>
        </authorList>
    </citation>
    <scope>NUCLEOTIDE SEQUENCE [LARGE SCALE GENOMIC DNA]</scope>
    <source>
        <strain evidence="1 2">6S2-11</strain>
    </source>
</reference>
<gene>
    <name evidence="1" type="ORF">J3998_11815</name>
</gene>
<name>A0ABS3Q7F2_9GAMM</name>